<dbReference type="Pfam" id="PF01979">
    <property type="entry name" value="Amidohydro_1"/>
    <property type="match status" value="1"/>
</dbReference>
<evidence type="ECO:0000256" key="5">
    <source>
        <dbReference type="ARBA" id="ARBA00012863"/>
    </source>
</evidence>
<keyword evidence="7" id="KW-0378">Hydrolase</keyword>
<reference evidence="10 11" key="1">
    <citation type="submission" date="2017-08" db="EMBL/GenBank/DDBJ databases">
        <title>Infants hospitalized years apart are colonized by the same room-sourced microbial strains.</title>
        <authorList>
            <person name="Brooks B."/>
            <person name="Olm M.R."/>
            <person name="Firek B.A."/>
            <person name="Baker R."/>
            <person name="Thomas B.C."/>
            <person name="Morowitz M.J."/>
            <person name="Banfield J.F."/>
        </authorList>
    </citation>
    <scope>NUCLEOTIDE SEQUENCE [LARGE SCALE GENOMIC DNA]</scope>
    <source>
        <strain evidence="10">S2_003_000_R2_14</strain>
    </source>
</reference>
<dbReference type="SUPFAM" id="SSF51338">
    <property type="entry name" value="Composite domain of metallo-dependent hydrolases"/>
    <property type="match status" value="1"/>
</dbReference>
<dbReference type="GO" id="GO:0005737">
    <property type="term" value="C:cytoplasm"/>
    <property type="evidence" value="ECO:0007669"/>
    <property type="project" value="TreeGrafter"/>
</dbReference>
<dbReference type="InterPro" id="IPR011059">
    <property type="entry name" value="Metal-dep_hydrolase_composite"/>
</dbReference>
<dbReference type="EMBL" id="QFQP01000001">
    <property type="protein sequence ID" value="PZR18331.1"/>
    <property type="molecule type" value="Genomic_DNA"/>
</dbReference>
<dbReference type="InterPro" id="IPR050138">
    <property type="entry name" value="DHOase/Allantoinase_Hydrolase"/>
</dbReference>
<evidence type="ECO:0000256" key="1">
    <source>
        <dbReference type="ARBA" id="ARBA00001947"/>
    </source>
</evidence>
<organism evidence="10 11">
    <name type="scientific">Archangium gephyra</name>
    <dbReference type="NCBI Taxonomy" id="48"/>
    <lineage>
        <taxon>Bacteria</taxon>
        <taxon>Pseudomonadati</taxon>
        <taxon>Myxococcota</taxon>
        <taxon>Myxococcia</taxon>
        <taxon>Myxococcales</taxon>
        <taxon>Cystobacterineae</taxon>
        <taxon>Archangiaceae</taxon>
        <taxon>Archangium</taxon>
    </lineage>
</organism>
<dbReference type="GO" id="GO:0008270">
    <property type="term" value="F:zinc ion binding"/>
    <property type="evidence" value="ECO:0007669"/>
    <property type="project" value="InterPro"/>
</dbReference>
<feature type="domain" description="Amidohydrolase-related" evidence="9">
    <location>
        <begin position="51"/>
        <end position="432"/>
    </location>
</feature>
<keyword evidence="8" id="KW-0862">Zinc</keyword>
<comment type="subunit">
    <text evidence="4">Homotetramer.</text>
</comment>
<evidence type="ECO:0000259" key="9">
    <source>
        <dbReference type="Pfam" id="PF01979"/>
    </source>
</evidence>
<comment type="caution">
    <text evidence="10">The sequence shown here is derived from an EMBL/GenBank/DDBJ whole genome shotgun (WGS) entry which is preliminary data.</text>
</comment>
<proteinExistence type="inferred from homology"/>
<evidence type="ECO:0000256" key="4">
    <source>
        <dbReference type="ARBA" id="ARBA00011881"/>
    </source>
</evidence>
<dbReference type="NCBIfam" id="TIGR03178">
    <property type="entry name" value="allantoinase"/>
    <property type="match status" value="1"/>
</dbReference>
<dbReference type="GO" id="GO:0006145">
    <property type="term" value="P:purine nucleobase catabolic process"/>
    <property type="evidence" value="ECO:0007669"/>
    <property type="project" value="TreeGrafter"/>
</dbReference>
<sequence>MTLTVFRSRRVVTPDGIRAATVHVRDGKIEAVADYDAWPTTAERVDVGESVLMPAVVDTHVHVNEPGRTDWEGFKSATRAAASGGVGTLVDMPLNSIPSTVSADALRIKKKEALGQCLIDVGFWGGVIPGNTRELEGLVLEGARGFKCFMCHSGVDEFPGVVESDMRPAMQELKRLGRPLLVHAEVEGPIDAVAAEIAKKDPRAYFTYLASRPQAAEAEAISIASRLCRETGARTHIVHHSAGDALPLIKAAKNEGLPFTAETCPHYLHFVAEEIADGATTFKCAPPIREKSNRELLWAALGDGLLELVASDHSPCTPLLKKQELGDFMAAWGGISGLQLGLPVTWSGASSRGYGLERLVKWMCEAPAKLAGIDDRKGRIAAGYDADLTVFEPDQLFRVDVSKLQHKNKLTPYADAELRGVVTSTYVRGTRVFHQGEHATPLTGQFI</sequence>
<dbReference type="PANTHER" id="PTHR43668">
    <property type="entry name" value="ALLANTOINASE"/>
    <property type="match status" value="1"/>
</dbReference>
<dbReference type="Gene3D" id="3.20.20.140">
    <property type="entry name" value="Metal-dependent hydrolases"/>
    <property type="match status" value="1"/>
</dbReference>
<evidence type="ECO:0000256" key="7">
    <source>
        <dbReference type="ARBA" id="ARBA00022801"/>
    </source>
</evidence>
<name>A0A2W5W567_9BACT</name>
<dbReference type="InterPro" id="IPR006680">
    <property type="entry name" value="Amidohydro-rel"/>
</dbReference>
<dbReference type="InterPro" id="IPR032466">
    <property type="entry name" value="Metal_Hydrolase"/>
</dbReference>
<protein>
    <recommendedName>
        <fullName evidence="5">allantoinase</fullName>
        <ecNumber evidence="5">3.5.2.5</ecNumber>
    </recommendedName>
</protein>
<dbReference type="FunFam" id="3.20.20.140:FF:000032">
    <property type="entry name" value="Allantoinase Dal1"/>
    <property type="match status" value="1"/>
</dbReference>
<evidence type="ECO:0000256" key="2">
    <source>
        <dbReference type="ARBA" id="ARBA00004968"/>
    </source>
</evidence>
<accession>A0A2W5W567</accession>
<dbReference type="PANTHER" id="PTHR43668:SF2">
    <property type="entry name" value="ALLANTOINASE"/>
    <property type="match status" value="1"/>
</dbReference>
<dbReference type="InterPro" id="IPR017593">
    <property type="entry name" value="Allantoinase"/>
</dbReference>
<comment type="similarity">
    <text evidence="3">Belongs to the metallo-dependent hydrolases superfamily. Allantoinase family.</text>
</comment>
<evidence type="ECO:0000256" key="6">
    <source>
        <dbReference type="ARBA" id="ARBA00022723"/>
    </source>
</evidence>
<dbReference type="GO" id="GO:0050897">
    <property type="term" value="F:cobalt ion binding"/>
    <property type="evidence" value="ECO:0007669"/>
    <property type="project" value="InterPro"/>
</dbReference>
<comment type="cofactor">
    <cofactor evidence="1">
        <name>Zn(2+)</name>
        <dbReference type="ChEBI" id="CHEBI:29105"/>
    </cofactor>
</comment>
<dbReference type="EC" id="3.5.2.5" evidence="5"/>
<comment type="pathway">
    <text evidence="2">Nitrogen metabolism; (S)-allantoin degradation; allantoate from (S)-allantoin: step 1/1.</text>
</comment>
<dbReference type="AlphaFoldDB" id="A0A2W5W567"/>
<evidence type="ECO:0000313" key="11">
    <source>
        <dbReference type="Proteomes" id="UP000249061"/>
    </source>
</evidence>
<dbReference type="GO" id="GO:0004038">
    <property type="term" value="F:allantoinase activity"/>
    <property type="evidence" value="ECO:0007669"/>
    <property type="project" value="UniProtKB-EC"/>
</dbReference>
<keyword evidence="6" id="KW-0479">Metal-binding</keyword>
<dbReference type="Proteomes" id="UP000249061">
    <property type="component" value="Unassembled WGS sequence"/>
</dbReference>
<evidence type="ECO:0000313" key="10">
    <source>
        <dbReference type="EMBL" id="PZR18331.1"/>
    </source>
</evidence>
<gene>
    <name evidence="10" type="primary">allB</name>
    <name evidence="10" type="ORF">DI536_00135</name>
</gene>
<dbReference type="SUPFAM" id="SSF51556">
    <property type="entry name" value="Metallo-dependent hydrolases"/>
    <property type="match status" value="1"/>
</dbReference>
<evidence type="ECO:0000256" key="8">
    <source>
        <dbReference type="ARBA" id="ARBA00022833"/>
    </source>
</evidence>
<evidence type="ECO:0000256" key="3">
    <source>
        <dbReference type="ARBA" id="ARBA00010368"/>
    </source>
</evidence>
<dbReference type="GO" id="GO:0000256">
    <property type="term" value="P:allantoin catabolic process"/>
    <property type="evidence" value="ECO:0007669"/>
    <property type="project" value="InterPro"/>
</dbReference>